<keyword evidence="2" id="KW-1185">Reference proteome</keyword>
<reference evidence="1 2" key="1">
    <citation type="submission" date="2018-04" db="EMBL/GenBank/DDBJ databases">
        <title>Chitinophaga fuyangensis sp. nov., isolated from soil in a chemical factory.</title>
        <authorList>
            <person name="Chen K."/>
        </authorList>
    </citation>
    <scope>NUCLEOTIDE SEQUENCE [LARGE SCALE GENOMIC DNA]</scope>
    <source>
        <strain evidence="1 2">LY-1</strain>
    </source>
</reference>
<dbReference type="AlphaFoldDB" id="A0A2T7BML9"/>
<name>A0A2T7BML9_9BACT</name>
<evidence type="ECO:0000313" key="1">
    <source>
        <dbReference type="EMBL" id="PUZ28927.1"/>
    </source>
</evidence>
<proteinExistence type="predicted"/>
<dbReference type="Proteomes" id="UP000244450">
    <property type="component" value="Unassembled WGS sequence"/>
</dbReference>
<comment type="caution">
    <text evidence="1">The sequence shown here is derived from an EMBL/GenBank/DDBJ whole genome shotgun (WGS) entry which is preliminary data.</text>
</comment>
<evidence type="ECO:0000313" key="2">
    <source>
        <dbReference type="Proteomes" id="UP000244450"/>
    </source>
</evidence>
<accession>A0A2T7BML9</accession>
<evidence type="ECO:0008006" key="3">
    <source>
        <dbReference type="Google" id="ProtNLM"/>
    </source>
</evidence>
<dbReference type="RefSeq" id="WP_108685567.1">
    <property type="nucleotide sequence ID" value="NZ_QCYK01000001.1"/>
</dbReference>
<organism evidence="1 2">
    <name type="scientific">Chitinophaga parva</name>
    <dbReference type="NCBI Taxonomy" id="2169414"/>
    <lineage>
        <taxon>Bacteria</taxon>
        <taxon>Pseudomonadati</taxon>
        <taxon>Bacteroidota</taxon>
        <taxon>Chitinophagia</taxon>
        <taxon>Chitinophagales</taxon>
        <taxon>Chitinophagaceae</taxon>
        <taxon>Chitinophaga</taxon>
    </lineage>
</organism>
<dbReference type="OrthoDB" id="672806at2"/>
<sequence>MKTVFVAVLAGAFLYLSCKTSEAPKPAGSTECSMDIHTAAIQRIVTTSCVNRGCHPGQTSPAIANFSTPDQLKNYISGNKVLFSAHVTSVDADMPGSQGFSPLSASTKDSIACWISNGMQD</sequence>
<protein>
    <recommendedName>
        <fullName evidence="3">Cytochrome C Planctomycete-type domain-containing protein</fullName>
    </recommendedName>
</protein>
<dbReference type="EMBL" id="QCYK01000001">
    <property type="protein sequence ID" value="PUZ28927.1"/>
    <property type="molecule type" value="Genomic_DNA"/>
</dbReference>
<gene>
    <name evidence="1" type="ORF">DCC81_05480</name>
</gene>